<comment type="caution">
    <text evidence="2">The sequence shown here is derived from an EMBL/GenBank/DDBJ whole genome shotgun (WGS) entry which is preliminary data.</text>
</comment>
<reference evidence="2" key="1">
    <citation type="submission" date="2022-07" db="EMBL/GenBank/DDBJ databases">
        <title>Genome Sequence of Citrobacter portucalensis from Edible Snails.</title>
        <authorList>
            <person name="Okafor A.C."/>
            <person name="Ogbo F.C."/>
            <person name="Ruppitsch W."/>
            <person name="Allerberger F."/>
        </authorList>
    </citation>
    <scope>NUCLEOTIDE SEQUENCE</scope>
    <source>
        <strain evidence="2">Igbk 7</strain>
    </source>
</reference>
<proteinExistence type="predicted"/>
<name>A0AAW5WCG1_9ENTR</name>
<protein>
    <submittedName>
        <fullName evidence="2">Glycosyltransferase</fullName>
    </submittedName>
</protein>
<dbReference type="AlphaFoldDB" id="A0AAW5WCG1"/>
<dbReference type="SUPFAM" id="SSF53756">
    <property type="entry name" value="UDP-Glycosyltransferase/glycogen phosphorylase"/>
    <property type="match status" value="1"/>
</dbReference>
<sequence>MKNITFLINSLTQGGAEKIALKLYKNISNMDRERAIDFVTLTNDDFYKEKINKTTLNNSDKISKFKKIKSLIKYFRGGCNPVLCFSLDLAFYMNVLKLLGIFKGRVICRFINNPDNEVGASFINYLKKKILFAFIKRSDLIICQSNAMRDLLINKYKFEAKNTIRIYNPVSLKNNNIQIDGGDDVLIKLLFVGRLSQQKNLEDIINVANILRQEKIKFTWKIVGDGELKKYLENLIEKNELNQNIELCGSSSCVIDYYKWADMTTLLSHYEGLPNVLLESIACRTPCISYDCPTGPAEIILNGENGILVPLYDVKKFANSIYDLKCLNLKNKCIEQSILSFSEEKIYMAYHEEIYKRLAD</sequence>
<dbReference type="GO" id="GO:0016757">
    <property type="term" value="F:glycosyltransferase activity"/>
    <property type="evidence" value="ECO:0007669"/>
    <property type="project" value="InterPro"/>
</dbReference>
<dbReference type="PANTHER" id="PTHR12526:SF630">
    <property type="entry name" value="GLYCOSYLTRANSFERASE"/>
    <property type="match status" value="1"/>
</dbReference>
<dbReference type="GO" id="GO:1901135">
    <property type="term" value="P:carbohydrate derivative metabolic process"/>
    <property type="evidence" value="ECO:0007669"/>
    <property type="project" value="UniProtKB-ARBA"/>
</dbReference>
<accession>A0AAW5WCG1</accession>
<dbReference type="Pfam" id="PF00534">
    <property type="entry name" value="Glycos_transf_1"/>
    <property type="match status" value="1"/>
</dbReference>
<feature type="domain" description="Glycosyl transferase family 1" evidence="1">
    <location>
        <begin position="187"/>
        <end position="325"/>
    </location>
</feature>
<dbReference type="Proteomes" id="UP001207430">
    <property type="component" value="Unassembled WGS sequence"/>
</dbReference>
<gene>
    <name evidence="2" type="ORF">NLN86_25210</name>
</gene>
<dbReference type="CDD" id="cd03811">
    <property type="entry name" value="GT4_GT28_WabH-like"/>
    <property type="match status" value="1"/>
</dbReference>
<evidence type="ECO:0000313" key="3">
    <source>
        <dbReference type="Proteomes" id="UP001207430"/>
    </source>
</evidence>
<dbReference type="EMBL" id="JANDBG010000055">
    <property type="protein sequence ID" value="MCX9004901.1"/>
    <property type="molecule type" value="Genomic_DNA"/>
</dbReference>
<dbReference type="Gene3D" id="3.40.50.2000">
    <property type="entry name" value="Glycogen Phosphorylase B"/>
    <property type="match status" value="2"/>
</dbReference>
<dbReference type="PANTHER" id="PTHR12526">
    <property type="entry name" value="GLYCOSYLTRANSFERASE"/>
    <property type="match status" value="1"/>
</dbReference>
<dbReference type="InterPro" id="IPR001296">
    <property type="entry name" value="Glyco_trans_1"/>
</dbReference>
<dbReference type="RefSeq" id="WP_267449870.1">
    <property type="nucleotide sequence ID" value="NZ_JANDBG010000055.1"/>
</dbReference>
<organism evidence="2 3">
    <name type="scientific">Citrobacter portucalensis</name>
    <dbReference type="NCBI Taxonomy" id="1639133"/>
    <lineage>
        <taxon>Bacteria</taxon>
        <taxon>Pseudomonadati</taxon>
        <taxon>Pseudomonadota</taxon>
        <taxon>Gammaproteobacteria</taxon>
        <taxon>Enterobacterales</taxon>
        <taxon>Enterobacteriaceae</taxon>
        <taxon>Citrobacter</taxon>
        <taxon>Citrobacter freundii complex</taxon>
    </lineage>
</organism>
<evidence type="ECO:0000259" key="1">
    <source>
        <dbReference type="Pfam" id="PF00534"/>
    </source>
</evidence>
<evidence type="ECO:0000313" key="2">
    <source>
        <dbReference type="EMBL" id="MCX9004901.1"/>
    </source>
</evidence>